<feature type="transmembrane region" description="Helical" evidence="1">
    <location>
        <begin position="16"/>
        <end position="34"/>
    </location>
</feature>
<sequence>MTIETIKEILGWLDQHSWYIISIFIPIGLFCIFYSSKQTEKANKELIENLKKLLNDEEFNFLIDDKNRTKYLRKFNDIIKTEMSITEDKYIAILADFRDTIKVDFQEKLRLDEIRKQIL</sequence>
<evidence type="ECO:0000313" key="2">
    <source>
        <dbReference type="EMBL" id="QCD46227.1"/>
    </source>
</evidence>
<proteinExistence type="predicted"/>
<protein>
    <submittedName>
        <fullName evidence="2">Uncharacterized protein</fullName>
    </submittedName>
</protein>
<gene>
    <name evidence="2" type="ORF">CRECT_0537</name>
</gene>
<dbReference type="EMBL" id="CP012543">
    <property type="protein sequence ID" value="QCD46227.1"/>
    <property type="molecule type" value="Genomic_DNA"/>
</dbReference>
<evidence type="ECO:0000313" key="3">
    <source>
        <dbReference type="Proteomes" id="UP000502377"/>
    </source>
</evidence>
<dbReference type="RefSeq" id="WP_004319300.1">
    <property type="nucleotide sequence ID" value="NZ_CAUTXX010000011.1"/>
</dbReference>
<keyword evidence="1" id="KW-0812">Transmembrane</keyword>
<accession>A0A6G5QKW8</accession>
<name>A0A6G5QKW8_CAMRE</name>
<dbReference type="KEGG" id="crx:CRECT_0537"/>
<keyword evidence="1" id="KW-0472">Membrane</keyword>
<evidence type="ECO:0000256" key="1">
    <source>
        <dbReference type="SAM" id="Phobius"/>
    </source>
</evidence>
<dbReference type="AlphaFoldDB" id="A0A6G5QKW8"/>
<keyword evidence="1" id="KW-1133">Transmembrane helix</keyword>
<dbReference type="Proteomes" id="UP000502377">
    <property type="component" value="Chromosome"/>
</dbReference>
<organism evidence="2 3">
    <name type="scientific">Campylobacter rectus</name>
    <name type="common">Wolinella recta</name>
    <dbReference type="NCBI Taxonomy" id="203"/>
    <lineage>
        <taxon>Bacteria</taxon>
        <taxon>Pseudomonadati</taxon>
        <taxon>Campylobacterota</taxon>
        <taxon>Epsilonproteobacteria</taxon>
        <taxon>Campylobacterales</taxon>
        <taxon>Campylobacteraceae</taxon>
        <taxon>Campylobacter</taxon>
    </lineage>
</organism>
<reference evidence="2 3" key="1">
    <citation type="submission" date="2016-07" db="EMBL/GenBank/DDBJ databases">
        <title>Comparative genomics of the Campylobacter concisus group.</title>
        <authorList>
            <person name="Miller W.G."/>
            <person name="Yee E."/>
            <person name="Chapman M.H."/>
            <person name="Huynh S."/>
            <person name="Bono J.L."/>
            <person name="On S.L.W."/>
            <person name="StLeger J."/>
            <person name="Foster G."/>
            <person name="Parker C.T."/>
        </authorList>
    </citation>
    <scope>NUCLEOTIDE SEQUENCE [LARGE SCALE GENOMIC DNA]</scope>
    <source>
        <strain evidence="2 3">ATCC 33238</strain>
    </source>
</reference>